<protein>
    <recommendedName>
        <fullName evidence="1">Macro domain-containing protein</fullName>
    </recommendedName>
</protein>
<dbReference type="Proteomes" id="UP001178507">
    <property type="component" value="Unassembled WGS sequence"/>
</dbReference>
<keyword evidence="3" id="KW-1185">Reference proteome</keyword>
<dbReference type="SUPFAM" id="SSF52949">
    <property type="entry name" value="Macro domain-like"/>
    <property type="match status" value="1"/>
</dbReference>
<proteinExistence type="predicted"/>
<dbReference type="SMART" id="SM00506">
    <property type="entry name" value="A1pp"/>
    <property type="match status" value="1"/>
</dbReference>
<dbReference type="PANTHER" id="PTHR11106">
    <property type="entry name" value="GANGLIOSIDE INDUCED DIFFERENTIATION ASSOCIATED PROTEIN 2-RELATED"/>
    <property type="match status" value="1"/>
</dbReference>
<evidence type="ECO:0000259" key="1">
    <source>
        <dbReference type="PROSITE" id="PS51154"/>
    </source>
</evidence>
<organism evidence="2 3">
    <name type="scientific">Effrenium voratum</name>
    <dbReference type="NCBI Taxonomy" id="2562239"/>
    <lineage>
        <taxon>Eukaryota</taxon>
        <taxon>Sar</taxon>
        <taxon>Alveolata</taxon>
        <taxon>Dinophyceae</taxon>
        <taxon>Suessiales</taxon>
        <taxon>Symbiodiniaceae</taxon>
        <taxon>Effrenium</taxon>
    </lineage>
</organism>
<dbReference type="PROSITE" id="PS51154">
    <property type="entry name" value="MACRO"/>
    <property type="match status" value="1"/>
</dbReference>
<dbReference type="InterPro" id="IPR043472">
    <property type="entry name" value="Macro_dom-like"/>
</dbReference>
<dbReference type="Pfam" id="PF01661">
    <property type="entry name" value="Macro"/>
    <property type="match status" value="1"/>
</dbReference>
<comment type="caution">
    <text evidence="2">The sequence shown here is derived from an EMBL/GenBank/DDBJ whole genome shotgun (WGS) entry which is preliminary data.</text>
</comment>
<feature type="domain" description="Macro" evidence="1">
    <location>
        <begin position="7"/>
        <end position="232"/>
    </location>
</feature>
<gene>
    <name evidence="2" type="ORF">EVOR1521_LOCUS9720</name>
</gene>
<accession>A0AA36I9V8</accession>
<dbReference type="InterPro" id="IPR002589">
    <property type="entry name" value="Macro_dom"/>
</dbReference>
<dbReference type="Gene3D" id="3.40.220.10">
    <property type="entry name" value="Leucine Aminopeptidase, subunit E, domain 1"/>
    <property type="match status" value="1"/>
</dbReference>
<sequence>MRTGRARHYLAGVFRVPALVEVRHGDLLSEGTYDVIINSANETLEGPLFPYFPIGAECESGVFYQEDVVDGRLHIAGGPELSRLCRRLPELPPNDDPDAPFPSAYTQRCEIGKARLTEVPEKSDLAGTCRYLAHAVAPMWAGDLDQEEQQRRLKLLTQAYSSAFKVARGSGRSICSPLLGAGAKQFPIDLAARCAVEAVLTEANRSTWEKLVFVDARQECVDRLLEEFQKAE</sequence>
<dbReference type="EMBL" id="CAUJNA010000890">
    <property type="protein sequence ID" value="CAJ1382324.1"/>
    <property type="molecule type" value="Genomic_DNA"/>
</dbReference>
<dbReference type="AlphaFoldDB" id="A0AA36I9V8"/>
<evidence type="ECO:0000313" key="2">
    <source>
        <dbReference type="EMBL" id="CAJ1382324.1"/>
    </source>
</evidence>
<name>A0AA36I9V8_9DINO</name>
<reference evidence="2" key="1">
    <citation type="submission" date="2023-08" db="EMBL/GenBank/DDBJ databases">
        <authorList>
            <person name="Chen Y."/>
            <person name="Shah S."/>
            <person name="Dougan E. K."/>
            <person name="Thang M."/>
            <person name="Chan C."/>
        </authorList>
    </citation>
    <scope>NUCLEOTIDE SEQUENCE</scope>
</reference>
<dbReference type="PANTHER" id="PTHR11106:SF27">
    <property type="entry name" value="MACRO DOMAIN-CONTAINING PROTEIN"/>
    <property type="match status" value="1"/>
</dbReference>
<evidence type="ECO:0000313" key="3">
    <source>
        <dbReference type="Proteomes" id="UP001178507"/>
    </source>
</evidence>